<feature type="transmembrane region" description="Helical" evidence="1">
    <location>
        <begin position="70"/>
        <end position="90"/>
    </location>
</feature>
<dbReference type="RefSeq" id="WP_164034980.1">
    <property type="nucleotide sequence ID" value="NZ_JAAGNZ010000001.1"/>
</dbReference>
<reference evidence="2 3" key="1">
    <citation type="submission" date="2020-02" db="EMBL/GenBank/DDBJ databases">
        <title>Draft genome sequence of two Spirosoma agri KCTC 52727 and Spirosoma terrae KCTC 52035.</title>
        <authorList>
            <person name="Rojas J."/>
            <person name="Ambika Manirajan B."/>
            <person name="Ratering S."/>
            <person name="Suarez C."/>
            <person name="Schnell S."/>
        </authorList>
    </citation>
    <scope>NUCLEOTIDE SEQUENCE [LARGE SCALE GENOMIC DNA]</scope>
    <source>
        <strain evidence="2 3">KCTC 52727</strain>
    </source>
</reference>
<keyword evidence="3" id="KW-1185">Reference proteome</keyword>
<feature type="transmembrane region" description="Helical" evidence="1">
    <location>
        <begin position="155"/>
        <end position="173"/>
    </location>
</feature>
<gene>
    <name evidence="2" type="ORF">GK091_02150</name>
</gene>
<name>A0A6M0ICW2_9BACT</name>
<feature type="transmembrane region" description="Helical" evidence="1">
    <location>
        <begin position="129"/>
        <end position="149"/>
    </location>
</feature>
<comment type="caution">
    <text evidence="2">The sequence shown here is derived from an EMBL/GenBank/DDBJ whole genome shotgun (WGS) entry which is preliminary data.</text>
</comment>
<sequence>MDDFENLKRVWQQQTIRPADFTSAELKKTNDGHQRKLERTQLMSAIALLLTPVGIIWIGFFSGITFQSSLTYGAVILIALIPAVQGIINLSTYNWLRRIDITAPIAEHLSQWQRYYAFRKRMIRFNGPIYFLLLNGAFALYFIEILGYFSWLGRVVVLIPYVAWMLYAYFVLGKRNLQKETERLEAIIGNLQTLQRQLDAPES</sequence>
<evidence type="ECO:0000256" key="1">
    <source>
        <dbReference type="SAM" id="Phobius"/>
    </source>
</evidence>
<keyword evidence="1" id="KW-0472">Membrane</keyword>
<keyword evidence="1" id="KW-0812">Transmembrane</keyword>
<accession>A0A6M0ICW2</accession>
<evidence type="ECO:0000313" key="3">
    <source>
        <dbReference type="Proteomes" id="UP000477386"/>
    </source>
</evidence>
<keyword evidence="1" id="KW-1133">Transmembrane helix</keyword>
<feature type="transmembrane region" description="Helical" evidence="1">
    <location>
        <begin position="42"/>
        <end position="64"/>
    </location>
</feature>
<organism evidence="2 3">
    <name type="scientific">Spirosoma agri</name>
    <dbReference type="NCBI Taxonomy" id="1987381"/>
    <lineage>
        <taxon>Bacteria</taxon>
        <taxon>Pseudomonadati</taxon>
        <taxon>Bacteroidota</taxon>
        <taxon>Cytophagia</taxon>
        <taxon>Cytophagales</taxon>
        <taxon>Cytophagaceae</taxon>
        <taxon>Spirosoma</taxon>
    </lineage>
</organism>
<dbReference type="EMBL" id="JAAGNZ010000001">
    <property type="protein sequence ID" value="NEU65667.1"/>
    <property type="molecule type" value="Genomic_DNA"/>
</dbReference>
<proteinExistence type="predicted"/>
<dbReference type="Proteomes" id="UP000477386">
    <property type="component" value="Unassembled WGS sequence"/>
</dbReference>
<evidence type="ECO:0000313" key="2">
    <source>
        <dbReference type="EMBL" id="NEU65667.1"/>
    </source>
</evidence>
<protein>
    <submittedName>
        <fullName evidence="2">Uncharacterized protein</fullName>
    </submittedName>
</protein>
<dbReference type="AlphaFoldDB" id="A0A6M0ICW2"/>